<comment type="caution">
    <text evidence="2">The sequence shown here is derived from an EMBL/GenBank/DDBJ whole genome shotgun (WGS) entry which is preliminary data.</text>
</comment>
<dbReference type="InterPro" id="IPR001810">
    <property type="entry name" value="F-box_dom"/>
</dbReference>
<protein>
    <recommendedName>
        <fullName evidence="1">F-box domain-containing protein</fullName>
    </recommendedName>
</protein>
<sequence>MSAADPTLNKIALTSSDKLPPHRNDARKFLTLPNELLTIISDAIEPGDLPNFRLTCRTLNDVSSKHFGEKRLAHRRFIFTEYSMSGLMDMTAHSVFGPCIKSVLFGTHCLTNNLDTLMKAIDSLKVTDIEAMVILRKYHTCWDTRSRFYADRRLSRMLVLALSNLRVLGNQVALGVFNDVPDGVRGLYTRPLSGYGSEHQSRTLPFVKLMMSNVSTLNVIFASCNVVGFSPHRIVLDLSESGIDMETSHAFDSFMLGNSGHIPPTIDACIKDRQTKTYVSSSQSSLSLRPRILPGDIWTEPENRTVSNLSLNVVFRTALAAAHFRRFRMDSCSIQAEMLLPVLRRFRRTLQVVELINIAIWVGDKFDASRCVLPVLCTLRDDLQLQELVMDNVRAYHEDYYNGGILVANGRSWYGQQQIGQGLSVFIDFGADSWDGGDSDEHFKKNLSYIEADCQLQYADYVDMHKPEDTDYIDLLQWKGGREAVLEEYKLEYEEYKLKRGRIREVMAAVEALRP</sequence>
<evidence type="ECO:0000259" key="1">
    <source>
        <dbReference type="SMART" id="SM00256"/>
    </source>
</evidence>
<reference evidence="2 3" key="1">
    <citation type="submission" date="2018-10" db="EMBL/GenBank/DDBJ databases">
        <title>Fifty Aureobasidium pullulans genomes reveal a recombining polyextremotolerant generalist.</title>
        <authorList>
            <person name="Gostincar C."/>
            <person name="Turk M."/>
            <person name="Zajc J."/>
            <person name="Gunde-Cimerman N."/>
        </authorList>
    </citation>
    <scope>NUCLEOTIDE SEQUENCE [LARGE SCALE GENOMIC DNA]</scope>
    <source>
        <strain evidence="2 3">EXF-3844</strain>
    </source>
</reference>
<feature type="domain" description="F-box" evidence="1">
    <location>
        <begin position="32"/>
        <end position="71"/>
    </location>
</feature>
<dbReference type="AlphaFoldDB" id="A0A4S9UUT9"/>
<dbReference type="InterPro" id="IPR036047">
    <property type="entry name" value="F-box-like_dom_sf"/>
</dbReference>
<evidence type="ECO:0000313" key="3">
    <source>
        <dbReference type="Proteomes" id="UP000310121"/>
    </source>
</evidence>
<dbReference type="EMBL" id="QZBN01000462">
    <property type="protein sequence ID" value="THZ42754.1"/>
    <property type="molecule type" value="Genomic_DNA"/>
</dbReference>
<evidence type="ECO:0000313" key="2">
    <source>
        <dbReference type="EMBL" id="THZ42754.1"/>
    </source>
</evidence>
<name>A0A4S9UUT9_AURPU</name>
<gene>
    <name evidence="2" type="ORF">D6C90_05215</name>
</gene>
<organism evidence="2 3">
    <name type="scientific">Aureobasidium pullulans</name>
    <name type="common">Black yeast</name>
    <name type="synonym">Pullularia pullulans</name>
    <dbReference type="NCBI Taxonomy" id="5580"/>
    <lineage>
        <taxon>Eukaryota</taxon>
        <taxon>Fungi</taxon>
        <taxon>Dikarya</taxon>
        <taxon>Ascomycota</taxon>
        <taxon>Pezizomycotina</taxon>
        <taxon>Dothideomycetes</taxon>
        <taxon>Dothideomycetidae</taxon>
        <taxon>Dothideales</taxon>
        <taxon>Saccotheciaceae</taxon>
        <taxon>Aureobasidium</taxon>
    </lineage>
</organism>
<accession>A0A4S9UUT9</accession>
<dbReference type="Proteomes" id="UP000310121">
    <property type="component" value="Unassembled WGS sequence"/>
</dbReference>
<dbReference type="SUPFAM" id="SSF81383">
    <property type="entry name" value="F-box domain"/>
    <property type="match status" value="1"/>
</dbReference>
<dbReference type="SMART" id="SM00256">
    <property type="entry name" value="FBOX"/>
    <property type="match status" value="1"/>
</dbReference>
<proteinExistence type="predicted"/>